<dbReference type="PANTHER" id="PTHR35253:SF1">
    <property type="entry name" value="COILED-COIL DOMAIN-CONTAINING PROTEIN 152"/>
    <property type="match status" value="1"/>
</dbReference>
<organism evidence="2 3">
    <name type="scientific">Clavelina lepadiformis</name>
    <name type="common">Light-bulb sea squirt</name>
    <name type="synonym">Ascidia lepadiformis</name>
    <dbReference type="NCBI Taxonomy" id="159417"/>
    <lineage>
        <taxon>Eukaryota</taxon>
        <taxon>Metazoa</taxon>
        <taxon>Chordata</taxon>
        <taxon>Tunicata</taxon>
        <taxon>Ascidiacea</taxon>
        <taxon>Aplousobranchia</taxon>
        <taxon>Clavelinidae</taxon>
        <taxon>Clavelina</taxon>
    </lineage>
</organism>
<accession>A0ABP0GBX1</accession>
<comment type="caution">
    <text evidence="2">The sequence shown here is derived from an EMBL/GenBank/DDBJ whole genome shotgun (WGS) entry which is preliminary data.</text>
</comment>
<dbReference type="Proteomes" id="UP001642483">
    <property type="component" value="Unassembled WGS sequence"/>
</dbReference>
<sequence>MDLQSACSPPKETCKSIVVNAHELEDDGTSTDFDLDQVVRGILNWEVIITQLEQEKQDVVRENTTLKSQVELLETNCEENLQNLTSLQETVKSLQVLVQSRSDQADEIKSLREQLILHQDRAVKMEQKLEEEIKNNQKRTKENNEKHETELKNLQQTLEKAFAGKEGKLHDVNNELRSKLMEEAQKRGEYEKTHEDEILKLQMEYQSKITFMQAQNNRLQTTSNPNLVGNEIFRKKLQHVQEESTKEINRLKEELRLLRQQSNDFFNQNTGSFSPHTSFRDRRVNLKRKHL</sequence>
<keyword evidence="3" id="KW-1185">Reference proteome</keyword>
<reference evidence="2 3" key="1">
    <citation type="submission" date="2024-02" db="EMBL/GenBank/DDBJ databases">
        <authorList>
            <person name="Daric V."/>
            <person name="Darras S."/>
        </authorList>
    </citation>
    <scope>NUCLEOTIDE SEQUENCE [LARGE SCALE GENOMIC DNA]</scope>
</reference>
<proteinExistence type="predicted"/>
<protein>
    <submittedName>
        <fullName evidence="2">Uncharacterized protein</fullName>
    </submittedName>
</protein>
<dbReference type="PANTHER" id="PTHR35253">
    <property type="entry name" value="COILED-COIL DOMAIN-CONTAINING PROTEIN 152"/>
    <property type="match status" value="1"/>
</dbReference>
<gene>
    <name evidence="2" type="ORF">CVLEPA_LOCUS20783</name>
</gene>
<keyword evidence="1" id="KW-0175">Coiled coil</keyword>
<evidence type="ECO:0000313" key="3">
    <source>
        <dbReference type="Proteomes" id="UP001642483"/>
    </source>
</evidence>
<dbReference type="EMBL" id="CAWYQH010000108">
    <property type="protein sequence ID" value="CAK8688812.1"/>
    <property type="molecule type" value="Genomic_DNA"/>
</dbReference>
<dbReference type="InterPro" id="IPR038827">
    <property type="entry name" value="CCDC152"/>
</dbReference>
<evidence type="ECO:0000313" key="2">
    <source>
        <dbReference type="EMBL" id="CAK8688812.1"/>
    </source>
</evidence>
<feature type="coiled-coil region" evidence="1">
    <location>
        <begin position="49"/>
        <end position="193"/>
    </location>
</feature>
<evidence type="ECO:0000256" key="1">
    <source>
        <dbReference type="SAM" id="Coils"/>
    </source>
</evidence>
<feature type="coiled-coil region" evidence="1">
    <location>
        <begin position="234"/>
        <end position="268"/>
    </location>
</feature>
<name>A0ABP0GBX1_CLALP</name>